<evidence type="ECO:0000313" key="2">
    <source>
        <dbReference type="Proteomes" id="UP000230956"/>
    </source>
</evidence>
<gene>
    <name evidence="1" type="ORF">COY37_02240</name>
</gene>
<organism evidence="1 2">
    <name type="scientific">Candidatus Aquicultor secundus</name>
    <dbReference type="NCBI Taxonomy" id="1973895"/>
    <lineage>
        <taxon>Bacteria</taxon>
        <taxon>Bacillati</taxon>
        <taxon>Actinomycetota</taxon>
        <taxon>Candidatus Aquicultoria</taxon>
        <taxon>Candidatus Aquicultorales</taxon>
        <taxon>Candidatus Aquicultoraceae</taxon>
        <taxon>Candidatus Aquicultor</taxon>
    </lineage>
</organism>
<evidence type="ECO:0000313" key="1">
    <source>
        <dbReference type="EMBL" id="PIZ41432.1"/>
    </source>
</evidence>
<dbReference type="RefSeq" id="WP_286677590.1">
    <property type="nucleotide sequence ID" value="NZ_MNXI01000016.1"/>
</dbReference>
<protein>
    <submittedName>
        <fullName evidence="1">Uncharacterized protein</fullName>
    </submittedName>
</protein>
<accession>A0A2M7T9S1</accession>
<dbReference type="EMBL" id="PFNG01000058">
    <property type="protein sequence ID" value="PIZ41432.1"/>
    <property type="molecule type" value="Genomic_DNA"/>
</dbReference>
<sequence length="191" mass="20942">MAGVDEARLHLERESILLSPGEASMARVIEATKDLFLRGYGDVELIGKVADKQVCYINLLDAGNASSYNELSEETKLGLENANYVVRDGIVGDSLMVQATTPEAQQSLGDWKRDESDYFTLEAEARMSPVEQIEALIKAAEAVAVSSGELEKLDFILRPTALHNNLLRAIMEARGVGMRRVEQSKNGQDKA</sequence>
<dbReference type="Proteomes" id="UP000230956">
    <property type="component" value="Unassembled WGS sequence"/>
</dbReference>
<proteinExistence type="predicted"/>
<name>A0A2M7T9S1_9ACTN</name>
<reference evidence="2" key="1">
    <citation type="submission" date="2017-09" db="EMBL/GenBank/DDBJ databases">
        <title>Depth-based differentiation of microbial function through sediment-hosted aquifers and enrichment of novel symbionts in the deep terrestrial subsurface.</title>
        <authorList>
            <person name="Probst A.J."/>
            <person name="Ladd B."/>
            <person name="Jarett J.K."/>
            <person name="Geller-Mcgrath D.E."/>
            <person name="Sieber C.M.K."/>
            <person name="Emerson J.B."/>
            <person name="Anantharaman K."/>
            <person name="Thomas B.C."/>
            <person name="Malmstrom R."/>
            <person name="Stieglmeier M."/>
            <person name="Klingl A."/>
            <person name="Woyke T."/>
            <person name="Ryan C.M."/>
            <person name="Banfield J.F."/>
        </authorList>
    </citation>
    <scope>NUCLEOTIDE SEQUENCE [LARGE SCALE GENOMIC DNA]</scope>
</reference>
<comment type="caution">
    <text evidence="1">The sequence shown here is derived from an EMBL/GenBank/DDBJ whole genome shotgun (WGS) entry which is preliminary data.</text>
</comment>
<dbReference type="AlphaFoldDB" id="A0A2M7T9S1"/>